<evidence type="ECO:0000256" key="1">
    <source>
        <dbReference type="ARBA" id="ARBA00005217"/>
    </source>
</evidence>
<feature type="domain" description="Radical SAM core" evidence="16">
    <location>
        <begin position="78"/>
        <end position="367"/>
    </location>
</feature>
<dbReference type="NCBIfam" id="TIGR01211">
    <property type="entry name" value="ELP3"/>
    <property type="match status" value="1"/>
</dbReference>
<dbReference type="InterPro" id="IPR007197">
    <property type="entry name" value="rSAM"/>
</dbReference>
<comment type="caution">
    <text evidence="17">The sequence shown here is derived from an EMBL/GenBank/DDBJ whole genome shotgun (WGS) entry which is preliminary data.</text>
</comment>
<reference evidence="18" key="1">
    <citation type="submission" date="2017-09" db="EMBL/GenBank/DDBJ databases">
        <title>Depth-based differentiation of microbial function through sediment-hosted aquifers and enrichment of novel symbionts in the deep terrestrial subsurface.</title>
        <authorList>
            <person name="Probst A.J."/>
            <person name="Ladd B."/>
            <person name="Jarett J.K."/>
            <person name="Geller-Mcgrath D.E."/>
            <person name="Sieber C.M.K."/>
            <person name="Emerson J.B."/>
            <person name="Anantharaman K."/>
            <person name="Thomas B.C."/>
            <person name="Malmstrom R."/>
            <person name="Stieglmeier M."/>
            <person name="Klingl A."/>
            <person name="Woyke T."/>
            <person name="Ryan C.M."/>
            <person name="Banfield J.F."/>
        </authorList>
    </citation>
    <scope>NUCLEOTIDE SEQUENCE [LARGE SCALE GENOMIC DNA]</scope>
</reference>
<organism evidence="17 18">
    <name type="scientific">Candidatus Magasanikbacteria bacterium CG10_big_fil_rev_8_21_14_0_10_40_10</name>
    <dbReference type="NCBI Taxonomy" id="1974648"/>
    <lineage>
        <taxon>Bacteria</taxon>
        <taxon>Candidatus Magasanikiibacteriota</taxon>
    </lineage>
</organism>
<dbReference type="PANTHER" id="PTHR11135">
    <property type="entry name" value="HISTONE ACETYLTRANSFERASE-RELATED"/>
    <property type="match status" value="1"/>
</dbReference>
<evidence type="ECO:0000313" key="17">
    <source>
        <dbReference type="EMBL" id="PIT87134.1"/>
    </source>
</evidence>
<dbReference type="GO" id="GO:0002926">
    <property type="term" value="P:tRNA wobble base 5-methoxycarbonylmethyl-2-thiouridinylation"/>
    <property type="evidence" value="ECO:0007669"/>
    <property type="project" value="TreeGrafter"/>
</dbReference>
<keyword evidence="12" id="KW-0012">Acyltransferase</keyword>
<comment type="similarity">
    <text evidence="2">Belongs to the ELP3 family.</text>
</comment>
<evidence type="ECO:0000256" key="14">
    <source>
        <dbReference type="ARBA" id="ARBA00047372"/>
    </source>
</evidence>
<dbReference type="PANTHER" id="PTHR11135:SF2">
    <property type="entry name" value="ELONGATOR COMPLEX PROTEIN 3"/>
    <property type="match status" value="1"/>
</dbReference>
<evidence type="ECO:0000256" key="8">
    <source>
        <dbReference type="ARBA" id="ARBA00022723"/>
    </source>
</evidence>
<keyword evidence="4" id="KW-0820">tRNA-binding</keyword>
<dbReference type="Gene3D" id="3.40.630.30">
    <property type="match status" value="1"/>
</dbReference>
<evidence type="ECO:0000256" key="4">
    <source>
        <dbReference type="ARBA" id="ARBA00022555"/>
    </source>
</evidence>
<dbReference type="InterPro" id="IPR032432">
    <property type="entry name" value="Radical_SAM_C"/>
</dbReference>
<evidence type="ECO:0000256" key="13">
    <source>
        <dbReference type="ARBA" id="ARBA00044771"/>
    </source>
</evidence>
<protein>
    <recommendedName>
        <fullName evidence="13">tRNA carboxymethyluridine synthase</fullName>
        <ecNumber evidence="13">2.3.1.311</ecNumber>
    </recommendedName>
</protein>
<dbReference type="SMART" id="SM00729">
    <property type="entry name" value="Elp3"/>
    <property type="match status" value="1"/>
</dbReference>
<dbReference type="InterPro" id="IPR058240">
    <property type="entry name" value="rSAM_sf"/>
</dbReference>
<keyword evidence="8 15" id="KW-0479">Metal-binding</keyword>
<evidence type="ECO:0000256" key="15">
    <source>
        <dbReference type="PIRSR" id="PIRSR005669-1"/>
    </source>
</evidence>
<keyword evidence="11 15" id="KW-0411">Iron-sulfur</keyword>
<dbReference type="SFLD" id="SFLDF00344">
    <property type="entry name" value="ELP3-like"/>
    <property type="match status" value="1"/>
</dbReference>
<dbReference type="InterPro" id="IPR006638">
    <property type="entry name" value="Elp3/MiaA/NifB-like_rSAM"/>
</dbReference>
<keyword evidence="10 15" id="KW-0408">Iron</keyword>
<comment type="cofactor">
    <cofactor evidence="15">
        <name>[4Fe-4S] cluster</name>
        <dbReference type="ChEBI" id="CHEBI:49883"/>
    </cofactor>
    <text evidence="15">Binds 1 [4Fe-4S] cluster. The cluster is coordinated with 3 cysteines and an exchangeable S-adenosyl-L-methionine.</text>
</comment>
<dbReference type="InterPro" id="IPR034687">
    <property type="entry name" value="ELP3-like"/>
</dbReference>
<dbReference type="AlphaFoldDB" id="A0A2M6W2V0"/>
<accession>A0A2M6W2V0</accession>
<dbReference type="GO" id="GO:0046872">
    <property type="term" value="F:metal ion binding"/>
    <property type="evidence" value="ECO:0007669"/>
    <property type="project" value="UniProtKB-KW"/>
</dbReference>
<evidence type="ECO:0000256" key="5">
    <source>
        <dbReference type="ARBA" id="ARBA00022679"/>
    </source>
</evidence>
<dbReference type="EC" id="2.3.1.311" evidence="13"/>
<keyword evidence="5" id="KW-0808">Transferase</keyword>
<gene>
    <name evidence="17" type="ORF">COU31_04630</name>
</gene>
<dbReference type="SUPFAM" id="SSF102114">
    <property type="entry name" value="Radical SAM enzymes"/>
    <property type="match status" value="1"/>
</dbReference>
<feature type="binding site" evidence="15">
    <location>
        <position position="93"/>
    </location>
    <ligand>
        <name>[4Fe-4S] cluster</name>
        <dbReference type="ChEBI" id="CHEBI:49883"/>
        <note>4Fe-4S-S-AdoMet</note>
    </ligand>
</feature>
<dbReference type="SFLD" id="SFLDG01086">
    <property type="entry name" value="elongater_protein-like"/>
    <property type="match status" value="1"/>
</dbReference>
<dbReference type="PIRSF" id="PIRSF005669">
    <property type="entry name" value="Hist_AcTrfase_ELP3"/>
    <property type="match status" value="1"/>
</dbReference>
<evidence type="ECO:0000256" key="7">
    <source>
        <dbReference type="ARBA" id="ARBA00022694"/>
    </source>
</evidence>
<keyword evidence="9" id="KW-0694">RNA-binding</keyword>
<dbReference type="GO" id="GO:0051539">
    <property type="term" value="F:4 iron, 4 sulfur cluster binding"/>
    <property type="evidence" value="ECO:0007669"/>
    <property type="project" value="UniProtKB-KW"/>
</dbReference>
<dbReference type="EMBL" id="PFBX01000051">
    <property type="protein sequence ID" value="PIT87134.1"/>
    <property type="molecule type" value="Genomic_DNA"/>
</dbReference>
<comment type="pathway">
    <text evidence="1">tRNA modification.</text>
</comment>
<dbReference type="Pfam" id="PF16199">
    <property type="entry name" value="Radical_SAM_C"/>
    <property type="match status" value="1"/>
</dbReference>
<dbReference type="GO" id="GO:0106261">
    <property type="term" value="F:tRNA uridine(34) acetyltransferase activity"/>
    <property type="evidence" value="ECO:0007669"/>
    <property type="project" value="UniProtKB-EC"/>
</dbReference>
<comment type="catalytic activity">
    <reaction evidence="14">
        <text>uridine(34) in tRNA + acetyl-CoA + S-adenosyl-L-methionine + H2O = 5-(carboxymethyl)uridine(34) in tRNA + 5'-deoxyadenosine + L-methionine + CoA + 2 H(+)</text>
        <dbReference type="Rhea" id="RHEA:61020"/>
        <dbReference type="Rhea" id="RHEA-COMP:10407"/>
        <dbReference type="Rhea" id="RHEA-COMP:11727"/>
        <dbReference type="ChEBI" id="CHEBI:15377"/>
        <dbReference type="ChEBI" id="CHEBI:15378"/>
        <dbReference type="ChEBI" id="CHEBI:17319"/>
        <dbReference type="ChEBI" id="CHEBI:57287"/>
        <dbReference type="ChEBI" id="CHEBI:57288"/>
        <dbReference type="ChEBI" id="CHEBI:57844"/>
        <dbReference type="ChEBI" id="CHEBI:59789"/>
        <dbReference type="ChEBI" id="CHEBI:65315"/>
        <dbReference type="ChEBI" id="CHEBI:74882"/>
        <dbReference type="EC" id="2.3.1.311"/>
    </reaction>
    <physiologicalReaction direction="left-to-right" evidence="14">
        <dbReference type="Rhea" id="RHEA:61021"/>
    </physiologicalReaction>
</comment>
<evidence type="ECO:0000256" key="3">
    <source>
        <dbReference type="ARBA" id="ARBA00022485"/>
    </source>
</evidence>
<evidence type="ECO:0000256" key="11">
    <source>
        <dbReference type="ARBA" id="ARBA00023014"/>
    </source>
</evidence>
<dbReference type="Pfam" id="PF04055">
    <property type="entry name" value="Radical_SAM"/>
    <property type="match status" value="1"/>
</dbReference>
<feature type="binding site" evidence="15">
    <location>
        <position position="97"/>
    </location>
    <ligand>
        <name>[4Fe-4S] cluster</name>
        <dbReference type="ChEBI" id="CHEBI:49883"/>
        <note>4Fe-4S-S-AdoMet</note>
    </ligand>
</feature>
<sequence length="538" mass="61927">MPQDILDKMLIQLTKEKILDEKKLDKFKRAYLRANRQIKSLPNKSRLLEVYHKLRKLGKIKPNTTLEKLCVKRAVRTQSGVTIVTVLTKPFPCPGKCVYCPSEPGMPKSYISDEPAAARALKLNFDPFEQTFQRLRALKNNGHPTDKVELIVKGGSWNAYPLAYQYWFILRCFEACNNKKTSALFKPIRDLKKIKKLLDKEQKKNESSARRVIGLTLETRPDLINNATVKIMRELGCTRIEMGAQTTDEKILKIVKRGHGVKEIKTATALLKNYGFKVDYHLMPQLPASTPAKDLRMMRQIFEDPSYRPDMIKIYPCTVIANTPLYDMLRAGQYRPYSDKKLVEMLIKLKSDLPYYVRISRLIRDIPSHHVQAGNKMTNLRQLIQNQMAQKNLACHCLRCREVGHQIAPDKISPPKLFIDKYEASGGTEYFLSWEDKNRQIVYAFCRLRLNSCPPAIYPAFIRELHTYGQQLAIGQRQNQASQHKGLGKKLIQEAEKICQTAGLKQLAVISGIGVRGYYRHLGYRLQNGYMVKKIIQK</sequence>
<dbReference type="GO" id="GO:0033588">
    <property type="term" value="C:elongator holoenzyme complex"/>
    <property type="evidence" value="ECO:0007669"/>
    <property type="project" value="TreeGrafter"/>
</dbReference>
<keyword evidence="7" id="KW-0819">tRNA processing</keyword>
<name>A0A2M6W2V0_9BACT</name>
<dbReference type="InterPro" id="IPR039661">
    <property type="entry name" value="ELP3"/>
</dbReference>
<feature type="binding site" evidence="15">
    <location>
        <position position="100"/>
    </location>
    <ligand>
        <name>[4Fe-4S] cluster</name>
        <dbReference type="ChEBI" id="CHEBI:49883"/>
        <note>4Fe-4S-S-AdoMet</note>
    </ligand>
</feature>
<evidence type="ECO:0000259" key="16">
    <source>
        <dbReference type="PROSITE" id="PS51918"/>
    </source>
</evidence>
<evidence type="ECO:0000256" key="10">
    <source>
        <dbReference type="ARBA" id="ARBA00023004"/>
    </source>
</evidence>
<dbReference type="PROSITE" id="PS51918">
    <property type="entry name" value="RADICAL_SAM"/>
    <property type="match status" value="1"/>
</dbReference>
<dbReference type="Gene3D" id="3.80.30.20">
    <property type="entry name" value="tm_1862 like domain"/>
    <property type="match status" value="1"/>
</dbReference>
<dbReference type="SUPFAM" id="SSF55729">
    <property type="entry name" value="Acyl-CoA N-acyltransferases (Nat)"/>
    <property type="match status" value="1"/>
</dbReference>
<proteinExistence type="inferred from homology"/>
<dbReference type="InterPro" id="IPR023404">
    <property type="entry name" value="rSAM_horseshoe"/>
</dbReference>
<keyword evidence="6" id="KW-0949">S-adenosyl-L-methionine</keyword>
<keyword evidence="3" id="KW-0004">4Fe-4S</keyword>
<dbReference type="GO" id="GO:0000049">
    <property type="term" value="F:tRNA binding"/>
    <property type="evidence" value="ECO:0007669"/>
    <property type="project" value="UniProtKB-KW"/>
</dbReference>
<evidence type="ECO:0000256" key="6">
    <source>
        <dbReference type="ARBA" id="ARBA00022691"/>
    </source>
</evidence>
<dbReference type="GO" id="GO:0005737">
    <property type="term" value="C:cytoplasm"/>
    <property type="evidence" value="ECO:0007669"/>
    <property type="project" value="TreeGrafter"/>
</dbReference>
<evidence type="ECO:0000256" key="2">
    <source>
        <dbReference type="ARBA" id="ARBA00005494"/>
    </source>
</evidence>
<evidence type="ECO:0000256" key="9">
    <source>
        <dbReference type="ARBA" id="ARBA00022884"/>
    </source>
</evidence>
<dbReference type="Proteomes" id="UP000231183">
    <property type="component" value="Unassembled WGS sequence"/>
</dbReference>
<dbReference type="SFLD" id="SFLDS00029">
    <property type="entry name" value="Radical_SAM"/>
    <property type="match status" value="1"/>
</dbReference>
<dbReference type="InterPro" id="IPR016181">
    <property type="entry name" value="Acyl_CoA_acyltransferase"/>
</dbReference>
<evidence type="ECO:0000256" key="12">
    <source>
        <dbReference type="ARBA" id="ARBA00023315"/>
    </source>
</evidence>
<evidence type="ECO:0000313" key="18">
    <source>
        <dbReference type="Proteomes" id="UP000231183"/>
    </source>
</evidence>